<dbReference type="AlphaFoldDB" id="A0A183Q1J9"/>
<evidence type="ECO:0000313" key="1">
    <source>
        <dbReference type="EMBL" id="VDP82591.1"/>
    </source>
</evidence>
<accession>A0A183Q1J9</accession>
<dbReference type="Proteomes" id="UP000269396">
    <property type="component" value="Unassembled WGS sequence"/>
</dbReference>
<protein>
    <submittedName>
        <fullName evidence="1">Uncharacterized protein</fullName>
    </submittedName>
</protein>
<organism evidence="1 2">
    <name type="scientific">Schistosoma mattheei</name>
    <dbReference type="NCBI Taxonomy" id="31246"/>
    <lineage>
        <taxon>Eukaryota</taxon>
        <taxon>Metazoa</taxon>
        <taxon>Spiralia</taxon>
        <taxon>Lophotrochozoa</taxon>
        <taxon>Platyhelminthes</taxon>
        <taxon>Trematoda</taxon>
        <taxon>Digenea</taxon>
        <taxon>Strigeidida</taxon>
        <taxon>Schistosomatoidea</taxon>
        <taxon>Schistosomatidae</taxon>
        <taxon>Schistosoma</taxon>
    </lineage>
</organism>
<dbReference type="STRING" id="31246.A0A183Q1J9"/>
<proteinExistence type="predicted"/>
<gene>
    <name evidence="1" type="ORF">SMTD_LOCUS20485</name>
</gene>
<name>A0A183Q1J9_9TREM</name>
<evidence type="ECO:0000313" key="2">
    <source>
        <dbReference type="Proteomes" id="UP000269396"/>
    </source>
</evidence>
<reference evidence="1 2" key="1">
    <citation type="submission" date="2018-11" db="EMBL/GenBank/DDBJ databases">
        <authorList>
            <consortium name="Pathogen Informatics"/>
        </authorList>
    </citation>
    <scope>NUCLEOTIDE SEQUENCE [LARGE SCALE GENOMIC DNA]</scope>
    <source>
        <strain>Denwood</strain>
        <strain evidence="2">Zambia</strain>
    </source>
</reference>
<sequence length="185" mass="20281">MKARLAQPSSGETVDRRNAIALTAAFNFTGTTPSANGATMQEYFVQTVVSSPIQHELLLNRLHGLCREWTDFCDQETIFEIGSDNRTDTNNLIGMNRSSGNTSAAVGVLAATASGSATVTIRVRRSLLSRVNKPGREFSVLRYLGAIETDKIVSLYVSVKISTMQLIIGFCVVLKLNYITYLLLR</sequence>
<dbReference type="EMBL" id="UZAL01044574">
    <property type="protein sequence ID" value="VDP82591.1"/>
    <property type="molecule type" value="Genomic_DNA"/>
</dbReference>
<keyword evidence="2" id="KW-1185">Reference proteome</keyword>